<keyword evidence="2" id="KW-0812">Transmembrane</keyword>
<accession>A0ABP0YV51</accession>
<keyword evidence="2" id="KW-0472">Membrane</keyword>
<reference evidence="3 4" key="1">
    <citation type="submission" date="2024-03" db="EMBL/GenBank/DDBJ databases">
        <authorList>
            <person name="Gkanogiannis A."/>
            <person name="Becerra Lopez-Lavalle L."/>
        </authorList>
    </citation>
    <scope>NUCLEOTIDE SEQUENCE [LARGE SCALE GENOMIC DNA]</scope>
</reference>
<feature type="compositionally biased region" description="Polar residues" evidence="1">
    <location>
        <begin position="219"/>
        <end position="252"/>
    </location>
</feature>
<feature type="compositionally biased region" description="Basic residues" evidence="1">
    <location>
        <begin position="110"/>
        <end position="122"/>
    </location>
</feature>
<gene>
    <name evidence="3" type="ORF">CITCOLO1_LOCUS14455</name>
</gene>
<dbReference type="EMBL" id="OZ021739">
    <property type="protein sequence ID" value="CAK9322312.1"/>
    <property type="molecule type" value="Genomic_DNA"/>
</dbReference>
<dbReference type="Proteomes" id="UP001642487">
    <property type="component" value="Chromosome 5"/>
</dbReference>
<feature type="region of interest" description="Disordered" evidence="1">
    <location>
        <begin position="217"/>
        <end position="268"/>
    </location>
</feature>
<feature type="transmembrane region" description="Helical" evidence="2">
    <location>
        <begin position="168"/>
        <end position="190"/>
    </location>
</feature>
<feature type="region of interest" description="Disordered" evidence="1">
    <location>
        <begin position="110"/>
        <end position="130"/>
    </location>
</feature>
<name>A0ABP0YV51_9ROSI</name>
<organism evidence="3 4">
    <name type="scientific">Citrullus colocynthis</name>
    <name type="common">colocynth</name>
    <dbReference type="NCBI Taxonomy" id="252529"/>
    <lineage>
        <taxon>Eukaryota</taxon>
        <taxon>Viridiplantae</taxon>
        <taxon>Streptophyta</taxon>
        <taxon>Embryophyta</taxon>
        <taxon>Tracheophyta</taxon>
        <taxon>Spermatophyta</taxon>
        <taxon>Magnoliopsida</taxon>
        <taxon>eudicotyledons</taxon>
        <taxon>Gunneridae</taxon>
        <taxon>Pentapetalae</taxon>
        <taxon>rosids</taxon>
        <taxon>fabids</taxon>
        <taxon>Cucurbitales</taxon>
        <taxon>Cucurbitaceae</taxon>
        <taxon>Benincaseae</taxon>
        <taxon>Citrullus</taxon>
    </lineage>
</organism>
<proteinExistence type="predicted"/>
<evidence type="ECO:0000256" key="2">
    <source>
        <dbReference type="SAM" id="Phobius"/>
    </source>
</evidence>
<evidence type="ECO:0000256" key="1">
    <source>
        <dbReference type="SAM" id="MobiDB-lite"/>
    </source>
</evidence>
<evidence type="ECO:0000313" key="3">
    <source>
        <dbReference type="EMBL" id="CAK9322312.1"/>
    </source>
</evidence>
<keyword evidence="2" id="KW-1133">Transmembrane helix</keyword>
<sequence length="268" mass="28798">MGGLDCMATKDREFEIDLEGGGSNTSEDDLSSETDSTSKTHARKSFSRLRSGFLCSDGSISRSGSFASSSNSTKLVKLGVDDNVELSMDSSDGEKRREFGAFAEKKSTKGKIKNGKVHKPPRPPRGPSLDAADRIFVKEMTELAVKKRATVERIKALRKMKAEKASSFNSSLPALFITLLFFVVIIFQGMSAKGSTMVSVSDSPAPSVGGSAGLIVPHSFQSSPDPHSFQSSPDVNEPQSHILNFAGKQTSYPDAAREASSVEELKNH</sequence>
<keyword evidence="4" id="KW-1185">Reference proteome</keyword>
<dbReference type="PANTHER" id="PTHR34188:SF5">
    <property type="entry name" value="OS05G0131900 PROTEIN"/>
    <property type="match status" value="1"/>
</dbReference>
<evidence type="ECO:0008006" key="5">
    <source>
        <dbReference type="Google" id="ProtNLM"/>
    </source>
</evidence>
<evidence type="ECO:0000313" key="4">
    <source>
        <dbReference type="Proteomes" id="UP001642487"/>
    </source>
</evidence>
<feature type="region of interest" description="Disordered" evidence="1">
    <location>
        <begin position="15"/>
        <end position="45"/>
    </location>
</feature>
<dbReference type="PANTHER" id="PTHR34188">
    <property type="entry name" value="OS01G0299500 PROTEIN"/>
    <property type="match status" value="1"/>
</dbReference>
<protein>
    <recommendedName>
        <fullName evidence="5">Transmembrane protein</fullName>
    </recommendedName>
</protein>